<protein>
    <recommendedName>
        <fullName evidence="9">G-protein coupled receptors family 1 profile domain-containing protein</fullName>
    </recommendedName>
</protein>
<feature type="transmembrane region" description="Helical" evidence="8">
    <location>
        <begin position="133"/>
        <end position="155"/>
    </location>
</feature>
<evidence type="ECO:0000256" key="5">
    <source>
        <dbReference type="ARBA" id="ARBA00023136"/>
    </source>
</evidence>
<evidence type="ECO:0000313" key="12">
    <source>
        <dbReference type="Proteomes" id="UP000663828"/>
    </source>
</evidence>
<feature type="transmembrane region" description="Helical" evidence="8">
    <location>
        <begin position="95"/>
        <end position="121"/>
    </location>
</feature>
<organism evidence="10 12">
    <name type="scientific">Adineta ricciae</name>
    <name type="common">Rotifer</name>
    <dbReference type="NCBI Taxonomy" id="249248"/>
    <lineage>
        <taxon>Eukaryota</taxon>
        <taxon>Metazoa</taxon>
        <taxon>Spiralia</taxon>
        <taxon>Gnathifera</taxon>
        <taxon>Rotifera</taxon>
        <taxon>Eurotatoria</taxon>
        <taxon>Bdelloidea</taxon>
        <taxon>Adinetida</taxon>
        <taxon>Adinetidae</taxon>
        <taxon>Adineta</taxon>
    </lineage>
</organism>
<gene>
    <name evidence="11" type="ORF">EDS130_LOCUS13553</name>
    <name evidence="10" type="ORF">XAT740_LOCUS11157</name>
</gene>
<keyword evidence="5 8" id="KW-0472">Membrane</keyword>
<feature type="domain" description="G-protein coupled receptors family 1 profile" evidence="9">
    <location>
        <begin position="31"/>
        <end position="289"/>
    </location>
</feature>
<evidence type="ECO:0000256" key="1">
    <source>
        <dbReference type="ARBA" id="ARBA00004141"/>
    </source>
</evidence>
<evidence type="ECO:0000256" key="6">
    <source>
        <dbReference type="ARBA" id="ARBA00023170"/>
    </source>
</evidence>
<dbReference type="Gene3D" id="1.20.1070.10">
    <property type="entry name" value="Rhodopsin 7-helix transmembrane proteins"/>
    <property type="match status" value="1"/>
</dbReference>
<keyword evidence="12" id="KW-1185">Reference proteome</keyword>
<dbReference type="InterPro" id="IPR000276">
    <property type="entry name" value="GPCR_Rhodpsn"/>
</dbReference>
<evidence type="ECO:0000313" key="11">
    <source>
        <dbReference type="EMBL" id="CAF0974738.1"/>
    </source>
</evidence>
<reference evidence="10" key="1">
    <citation type="submission" date="2021-02" db="EMBL/GenBank/DDBJ databases">
        <authorList>
            <person name="Nowell W R."/>
        </authorList>
    </citation>
    <scope>NUCLEOTIDE SEQUENCE</scope>
</reference>
<dbReference type="EMBL" id="CAJNOJ010000054">
    <property type="protein sequence ID" value="CAF0974738.1"/>
    <property type="molecule type" value="Genomic_DNA"/>
</dbReference>
<proteinExistence type="predicted"/>
<dbReference type="GO" id="GO:0005886">
    <property type="term" value="C:plasma membrane"/>
    <property type="evidence" value="ECO:0007669"/>
    <property type="project" value="TreeGrafter"/>
</dbReference>
<evidence type="ECO:0000259" key="9">
    <source>
        <dbReference type="PROSITE" id="PS50262"/>
    </source>
</evidence>
<dbReference type="Proteomes" id="UP000663828">
    <property type="component" value="Unassembled WGS sequence"/>
</dbReference>
<keyword evidence="6" id="KW-0675">Receptor</keyword>
<keyword evidence="3 8" id="KW-1133">Transmembrane helix</keyword>
<dbReference type="SUPFAM" id="SSF81321">
    <property type="entry name" value="Family A G protein-coupled receptor-like"/>
    <property type="match status" value="1"/>
</dbReference>
<keyword evidence="7" id="KW-0807">Transducer</keyword>
<feature type="transmembrane region" description="Helical" evidence="8">
    <location>
        <begin position="182"/>
        <end position="206"/>
    </location>
</feature>
<keyword evidence="2 8" id="KW-0812">Transmembrane</keyword>
<dbReference type="Pfam" id="PF00001">
    <property type="entry name" value="7tm_1"/>
    <property type="match status" value="1"/>
</dbReference>
<dbReference type="EMBL" id="CAJNOR010000607">
    <property type="protein sequence ID" value="CAF0960571.1"/>
    <property type="molecule type" value="Genomic_DNA"/>
</dbReference>
<dbReference type="InterPro" id="IPR017452">
    <property type="entry name" value="GPCR_Rhodpsn_7TM"/>
</dbReference>
<evidence type="ECO:0000256" key="3">
    <source>
        <dbReference type="ARBA" id="ARBA00022989"/>
    </source>
</evidence>
<dbReference type="OrthoDB" id="10006176at2759"/>
<keyword evidence="4" id="KW-0297">G-protein coupled receptor</keyword>
<dbReference type="GO" id="GO:0004930">
    <property type="term" value="F:G protein-coupled receptor activity"/>
    <property type="evidence" value="ECO:0007669"/>
    <property type="project" value="UniProtKB-KW"/>
</dbReference>
<accession>A0A814E2S8</accession>
<feature type="transmembrane region" description="Helical" evidence="8">
    <location>
        <begin position="16"/>
        <end position="40"/>
    </location>
</feature>
<evidence type="ECO:0000256" key="2">
    <source>
        <dbReference type="ARBA" id="ARBA00022692"/>
    </source>
</evidence>
<comment type="subcellular location">
    <subcellularLocation>
        <location evidence="1">Membrane</location>
        <topology evidence="1">Multi-pass membrane protein</topology>
    </subcellularLocation>
</comment>
<dbReference type="PROSITE" id="PS50262">
    <property type="entry name" value="G_PROTEIN_RECEP_F1_2"/>
    <property type="match status" value="1"/>
</dbReference>
<evidence type="ECO:0000256" key="4">
    <source>
        <dbReference type="ARBA" id="ARBA00023040"/>
    </source>
</evidence>
<evidence type="ECO:0000256" key="8">
    <source>
        <dbReference type="SAM" id="Phobius"/>
    </source>
</evidence>
<feature type="transmembrane region" description="Helical" evidence="8">
    <location>
        <begin position="227"/>
        <end position="252"/>
    </location>
</feature>
<evidence type="ECO:0000256" key="7">
    <source>
        <dbReference type="ARBA" id="ARBA00023224"/>
    </source>
</evidence>
<dbReference type="PANTHER" id="PTHR24243:SF230">
    <property type="entry name" value="G-PROTEIN COUPLED RECEPTORS FAMILY 1 PROFILE DOMAIN-CONTAINING PROTEIN"/>
    <property type="match status" value="1"/>
</dbReference>
<feature type="transmembrane region" description="Helical" evidence="8">
    <location>
        <begin position="272"/>
        <end position="292"/>
    </location>
</feature>
<name>A0A814E2S8_ADIRI</name>
<comment type="caution">
    <text evidence="10">The sequence shown here is derived from an EMBL/GenBank/DDBJ whole genome shotgun (WGS) entry which is preliminary data.</text>
</comment>
<feature type="transmembrane region" description="Helical" evidence="8">
    <location>
        <begin position="52"/>
        <end position="75"/>
    </location>
</feature>
<dbReference type="Proteomes" id="UP000663852">
    <property type="component" value="Unassembled WGS sequence"/>
</dbReference>
<sequence length="328" mass="38301">MSSSNTSSYPYAARQVAIYAGIPTLIGGLFGEVMNIIVFLSLKTFRENSCAFYLTVMSFVNIGQLITSLLFQIMIRGFNIDWTQTSVFYCKFRIFILQFCTLMSCTCMCLATIDQFFATCYTQFWQRLSNIKLARILTMIYFCIWIGHGIPYLVYLDVVRNPSTGDTICTIINETFTNYFNYGFIIILAGFLPIFISIFFGILAYRNVQNSIYRAVPLIRRELDRQLTTMVLVEVVFSCITTAPYIILYVIIRDPQITKNPFVYSRLQIASSVLFNAYFLHYATPFYIYMCISERFRRQWLYVVFEMHMNRWNQPTFPINQISPSSRH</sequence>
<dbReference type="PANTHER" id="PTHR24243">
    <property type="entry name" value="G-PROTEIN COUPLED RECEPTOR"/>
    <property type="match status" value="1"/>
</dbReference>
<dbReference type="AlphaFoldDB" id="A0A814E2S8"/>
<evidence type="ECO:0000313" key="10">
    <source>
        <dbReference type="EMBL" id="CAF0960571.1"/>
    </source>
</evidence>